<evidence type="ECO:0000313" key="1">
    <source>
        <dbReference type="EMBL" id="GGS46531.1"/>
    </source>
</evidence>
<sequence length="94" mass="9853">MAGGGELEGGRPVGRGVDLVLAGLQVDHEGADDLRLVVDHKHPGHRGPAFLLYGLHGLNGLHGRYGLYGLYGLYGEGVGSGRGRAARARGRITR</sequence>
<evidence type="ECO:0000313" key="2">
    <source>
        <dbReference type="Proteomes" id="UP000659767"/>
    </source>
</evidence>
<reference evidence="2" key="1">
    <citation type="journal article" date="2019" name="Int. J. Syst. Evol. Microbiol.">
        <title>The Global Catalogue of Microorganisms (GCM) 10K type strain sequencing project: providing services to taxonomists for standard genome sequencing and annotation.</title>
        <authorList>
            <consortium name="The Broad Institute Genomics Platform"/>
            <consortium name="The Broad Institute Genome Sequencing Center for Infectious Disease"/>
            <person name="Wu L."/>
            <person name="Ma J."/>
        </authorList>
    </citation>
    <scope>NUCLEOTIDE SEQUENCE [LARGE SCALE GENOMIC DNA]</scope>
    <source>
        <strain evidence="2">JCM 4350</strain>
    </source>
</reference>
<gene>
    <name evidence="1" type="ORF">GCM10010253_20960</name>
</gene>
<dbReference type="Proteomes" id="UP000659767">
    <property type="component" value="Unassembled WGS sequence"/>
</dbReference>
<comment type="caution">
    <text evidence="1">The sequence shown here is derived from an EMBL/GenBank/DDBJ whole genome shotgun (WGS) entry which is preliminary data.</text>
</comment>
<protein>
    <submittedName>
        <fullName evidence="1">Uncharacterized protein</fullName>
    </submittedName>
</protein>
<name>A0ABQ2T495_STRBA</name>
<proteinExistence type="predicted"/>
<keyword evidence="2" id="KW-1185">Reference proteome</keyword>
<dbReference type="EMBL" id="BMSZ01000005">
    <property type="protein sequence ID" value="GGS46531.1"/>
    <property type="molecule type" value="Genomic_DNA"/>
</dbReference>
<organism evidence="1 2">
    <name type="scientific">Streptomyces badius</name>
    <dbReference type="NCBI Taxonomy" id="1941"/>
    <lineage>
        <taxon>Bacteria</taxon>
        <taxon>Bacillati</taxon>
        <taxon>Actinomycetota</taxon>
        <taxon>Actinomycetes</taxon>
        <taxon>Kitasatosporales</taxon>
        <taxon>Streptomycetaceae</taxon>
        <taxon>Streptomyces</taxon>
    </lineage>
</organism>
<accession>A0ABQ2T495</accession>